<gene>
    <name evidence="1" type="ORF">Vadar_014863</name>
</gene>
<sequence>MYVLGKNAPLLVLRLKCKATGNFERLEVSSVLERMAEAPSLFTLCLRAVRDEILCGDDVPRDVYELPSDLLDSLLTCLPPLALHKLQEQMPFENWDDGESADDCFRNQRKRKRYSNFDTLWRTFYKSRWPGRVSKKQAVNWLEGQNADGHRSTNDWQQMYWEAHLQNCLNEAAEIALLPSFHGCIGEVIIPDAVLKPIGYEGHMNCSRRDFAKLSYHCQHFGYFARYLRLQNVLCVAETSNLLRTSKLQRLELQCIKSQEHVEGLCKLLNQNRETLKSLEFVHCKLSSMIVDTICDSLYMKGVHTHTLEHFSIKTSSFLETNQFPLPVGLASFLSSARSLSSLRLSDNHLGQNFAKMVFSTLIDAASTISVLDLSDNIISGWLSHFRWRSSSCSQMSSGMGNSLQSLRLLNLRGNNLRKDDAACLKNALVHMPKLEILDISDNPLEDAGIMSLFPYFVEMSEKQSPFKDLKVESCELSYNGVSQLLSVLSTLTAPLDSLSIGGNDLGSEVGAPLGKFLGTGIRALDIEDIELGSSGFLELREEIIEDLKLVYINISTNRGGNEAAKFLTTLIPRAPELVAVNAGYNFMPSQSLLSICSVLKVAKGKLEHVDLTGNNPCDQSADASMLAEFQTNGKLIFVLPALPASNAPYDDDP</sequence>
<proteinExistence type="predicted"/>
<evidence type="ECO:0000313" key="1">
    <source>
        <dbReference type="EMBL" id="KAH7837528.1"/>
    </source>
</evidence>
<evidence type="ECO:0000313" key="2">
    <source>
        <dbReference type="Proteomes" id="UP000828048"/>
    </source>
</evidence>
<dbReference type="EMBL" id="CM037156">
    <property type="protein sequence ID" value="KAH7837528.1"/>
    <property type="molecule type" value="Genomic_DNA"/>
</dbReference>
<protein>
    <submittedName>
        <fullName evidence="1">Uncharacterized protein</fullName>
    </submittedName>
</protein>
<dbReference type="Proteomes" id="UP000828048">
    <property type="component" value="Chromosome 6"/>
</dbReference>
<organism evidence="1 2">
    <name type="scientific">Vaccinium darrowii</name>
    <dbReference type="NCBI Taxonomy" id="229202"/>
    <lineage>
        <taxon>Eukaryota</taxon>
        <taxon>Viridiplantae</taxon>
        <taxon>Streptophyta</taxon>
        <taxon>Embryophyta</taxon>
        <taxon>Tracheophyta</taxon>
        <taxon>Spermatophyta</taxon>
        <taxon>Magnoliopsida</taxon>
        <taxon>eudicotyledons</taxon>
        <taxon>Gunneridae</taxon>
        <taxon>Pentapetalae</taxon>
        <taxon>asterids</taxon>
        <taxon>Ericales</taxon>
        <taxon>Ericaceae</taxon>
        <taxon>Vaccinioideae</taxon>
        <taxon>Vaccinieae</taxon>
        <taxon>Vaccinium</taxon>
    </lineage>
</organism>
<keyword evidence="2" id="KW-1185">Reference proteome</keyword>
<reference evidence="1 2" key="1">
    <citation type="journal article" date="2021" name="Hortic Res">
        <title>High-quality reference genome and annotation aids understanding of berry development for evergreen blueberry (Vaccinium darrowii).</title>
        <authorList>
            <person name="Yu J."/>
            <person name="Hulse-Kemp A.M."/>
            <person name="Babiker E."/>
            <person name="Staton M."/>
        </authorList>
    </citation>
    <scope>NUCLEOTIDE SEQUENCE [LARGE SCALE GENOMIC DNA]</scope>
    <source>
        <strain evidence="2">cv. NJ 8807/NJ 8810</strain>
        <tissue evidence="1">Young leaf</tissue>
    </source>
</reference>
<comment type="caution">
    <text evidence="1">The sequence shown here is derived from an EMBL/GenBank/DDBJ whole genome shotgun (WGS) entry which is preliminary data.</text>
</comment>
<name>A0ACB7X9U0_9ERIC</name>
<accession>A0ACB7X9U0</accession>